<evidence type="ECO:0000313" key="3">
    <source>
        <dbReference type="Proteomes" id="UP000232638"/>
    </source>
</evidence>
<dbReference type="Pfam" id="PF01400">
    <property type="entry name" value="Astacin"/>
    <property type="match status" value="1"/>
</dbReference>
<dbReference type="EMBL" id="CP020372">
    <property type="protein sequence ID" value="AUB85479.1"/>
    <property type="molecule type" value="Genomic_DNA"/>
</dbReference>
<geneLocation type="plasmid" evidence="3">
    <name>pts485</name>
</geneLocation>
<gene>
    <name evidence="2" type="ORF">THSYN_31660</name>
</gene>
<proteinExistence type="predicted"/>
<name>A0A2K8UJ36_9GAMM</name>
<protein>
    <recommendedName>
        <fullName evidence="1">Peptidase M12A domain-containing protein</fullName>
    </recommendedName>
</protein>
<dbReference type="Proteomes" id="UP000232638">
    <property type="component" value="Plasmid pTs485"/>
</dbReference>
<dbReference type="GO" id="GO:0006508">
    <property type="term" value="P:proteolysis"/>
    <property type="evidence" value="ECO:0007669"/>
    <property type="project" value="InterPro"/>
</dbReference>
<reference evidence="2 3" key="1">
    <citation type="submission" date="2017-03" db="EMBL/GenBank/DDBJ databases">
        <title>Complete genome sequence of Candidatus 'Thiodictyon syntrophicum' sp. nov. strain Cad16T, a photolithoautotroph purple sulfur bacterium isolated from an alpine meromictic lake.</title>
        <authorList>
            <person name="Luedin S.M."/>
            <person name="Pothier J.F."/>
            <person name="Danza F."/>
            <person name="Storelli N."/>
            <person name="Wittwer M."/>
            <person name="Tonolla M."/>
        </authorList>
    </citation>
    <scope>NUCLEOTIDE SEQUENCE [LARGE SCALE GENOMIC DNA]</scope>
    <source>
        <strain evidence="2 3">Cad16T</strain>
        <plasmid evidence="3">Plasmid pts485</plasmid>
    </source>
</reference>
<dbReference type="InterPro" id="IPR001506">
    <property type="entry name" value="Peptidase_M12A"/>
</dbReference>
<keyword evidence="3" id="KW-1185">Reference proteome</keyword>
<accession>A0A2K8UJ36</accession>
<dbReference type="Gene3D" id="3.40.390.10">
    <property type="entry name" value="Collagenase (Catalytic Domain)"/>
    <property type="match status" value="1"/>
</dbReference>
<dbReference type="SUPFAM" id="SSF55486">
    <property type="entry name" value="Metalloproteases ('zincins'), catalytic domain"/>
    <property type="match status" value="1"/>
</dbReference>
<dbReference type="AlphaFoldDB" id="A0A2K8UJ36"/>
<dbReference type="GO" id="GO:0004222">
    <property type="term" value="F:metalloendopeptidase activity"/>
    <property type="evidence" value="ECO:0007669"/>
    <property type="project" value="InterPro"/>
</dbReference>
<evidence type="ECO:0000313" key="2">
    <source>
        <dbReference type="EMBL" id="AUB85479.1"/>
    </source>
</evidence>
<dbReference type="InterPro" id="IPR024079">
    <property type="entry name" value="MetalloPept_cat_dom_sf"/>
</dbReference>
<keyword evidence="2" id="KW-0614">Plasmid</keyword>
<sequence length="197" mass="21800">MWPRVAQGSLVLRVRFVGGKPANHARVIEWANAWGVCASIELRESADFDAEIRVGFDPSLGDWSYLGTDSASNQLGYSNVSMNLATVEAPTVLHEFGHALGLNHEHQHPCAAIELIEHQVIKDLAGPPYFWTESEIRRNVLQRLATPDVMTTPFDPESIMIYALPGRWLRNGKSVAMNTRLSAGDIATVQQMYGARS</sequence>
<dbReference type="KEGG" id="tsy:THSYN_31660"/>
<organism evidence="2 3">
    <name type="scientific">Candidatus Thiodictyon syntrophicum</name>
    <dbReference type="NCBI Taxonomy" id="1166950"/>
    <lineage>
        <taxon>Bacteria</taxon>
        <taxon>Pseudomonadati</taxon>
        <taxon>Pseudomonadota</taxon>
        <taxon>Gammaproteobacteria</taxon>
        <taxon>Chromatiales</taxon>
        <taxon>Chromatiaceae</taxon>
        <taxon>Thiodictyon</taxon>
    </lineage>
</organism>
<feature type="domain" description="Peptidase M12A" evidence="1">
    <location>
        <begin position="37"/>
        <end position="110"/>
    </location>
</feature>
<evidence type="ECO:0000259" key="1">
    <source>
        <dbReference type="Pfam" id="PF01400"/>
    </source>
</evidence>